<proteinExistence type="predicted"/>
<comment type="caution">
    <text evidence="1">The sequence shown here is derived from an EMBL/GenBank/DDBJ whole genome shotgun (WGS) entry which is preliminary data.</text>
</comment>
<evidence type="ECO:0000313" key="1">
    <source>
        <dbReference type="EMBL" id="KAK2553354.1"/>
    </source>
</evidence>
<gene>
    <name evidence="1" type="ORF">P5673_025326</name>
</gene>
<evidence type="ECO:0000313" key="2">
    <source>
        <dbReference type="Proteomes" id="UP001249851"/>
    </source>
</evidence>
<reference evidence="1" key="1">
    <citation type="journal article" date="2023" name="G3 (Bethesda)">
        <title>Whole genome assembly and annotation of the endangered Caribbean coral Acropora cervicornis.</title>
        <authorList>
            <person name="Selwyn J.D."/>
            <person name="Vollmer S.V."/>
        </authorList>
    </citation>
    <scope>NUCLEOTIDE SEQUENCE</scope>
    <source>
        <strain evidence="1">K2</strain>
    </source>
</reference>
<organism evidence="1 2">
    <name type="scientific">Acropora cervicornis</name>
    <name type="common">Staghorn coral</name>
    <dbReference type="NCBI Taxonomy" id="6130"/>
    <lineage>
        <taxon>Eukaryota</taxon>
        <taxon>Metazoa</taxon>
        <taxon>Cnidaria</taxon>
        <taxon>Anthozoa</taxon>
        <taxon>Hexacorallia</taxon>
        <taxon>Scleractinia</taxon>
        <taxon>Astrocoeniina</taxon>
        <taxon>Acroporidae</taxon>
        <taxon>Acropora</taxon>
    </lineage>
</organism>
<reference evidence="1" key="2">
    <citation type="journal article" date="2023" name="Science">
        <title>Genomic signatures of disease resistance in endangered staghorn corals.</title>
        <authorList>
            <person name="Vollmer S.V."/>
            <person name="Selwyn J.D."/>
            <person name="Despard B.A."/>
            <person name="Roesel C.L."/>
        </authorList>
    </citation>
    <scope>NUCLEOTIDE SEQUENCE</scope>
    <source>
        <strain evidence="1">K2</strain>
    </source>
</reference>
<dbReference type="Proteomes" id="UP001249851">
    <property type="component" value="Unassembled WGS sequence"/>
</dbReference>
<protein>
    <submittedName>
        <fullName evidence="1">Uncharacterized protein</fullName>
    </submittedName>
</protein>
<name>A0AAD9UX86_ACRCE</name>
<accession>A0AAD9UX86</accession>
<dbReference type="EMBL" id="JARQWQ010000078">
    <property type="protein sequence ID" value="KAK2553354.1"/>
    <property type="molecule type" value="Genomic_DNA"/>
</dbReference>
<keyword evidence="2" id="KW-1185">Reference proteome</keyword>
<sequence length="459" mass="53642">MFLLDKSKVTLEDLREVSPAAHEAKLDRELLRFEEELDLFLADKEFFLEELFRRLKQIISLRRSWRCEKERDATVTQLVAVKQIDQLLEWEENLPGRKSKLKTFKDVHKKPVDMLIKFLQACHESRELYEQFICSIYKPLHEQFVDERTAALSKDLGRVLEQWSSLLEPGPINPKMLSPASADVVHSMKVTRKPRDSRFNLVLRLVPDFVIKAYEALFLARQWRNSLGFSGYNKELKLLQKRKRRSFQQHEQVDASILPSTFYSLERKLNQSRECTTMTSTGHARNESAIYMLIKRDREVDLITADRERACAPISVDSSAHARCSREQRIDCLRADLKREQKKVQRIRSEILQGEIALCRTTEKVMLEPLLNQLARAKANCGLLRREISREGREDNLSSLQFSLPWSSSSVLSQTIPLFSKPLSNYRYLLLSRDHMYQFHAPLIKADGTFKTKELNLWS</sequence>
<dbReference type="AlphaFoldDB" id="A0AAD9UX86"/>